<feature type="transmembrane region" description="Helical" evidence="1">
    <location>
        <begin position="1009"/>
        <end position="1027"/>
    </location>
</feature>
<feature type="transmembrane region" description="Helical" evidence="1">
    <location>
        <begin position="394"/>
        <end position="420"/>
    </location>
</feature>
<organism evidence="2 3">
    <name type="scientific">Puccinia sorghi</name>
    <dbReference type="NCBI Taxonomy" id="27349"/>
    <lineage>
        <taxon>Eukaryota</taxon>
        <taxon>Fungi</taxon>
        <taxon>Dikarya</taxon>
        <taxon>Basidiomycota</taxon>
        <taxon>Pucciniomycotina</taxon>
        <taxon>Pucciniomycetes</taxon>
        <taxon>Pucciniales</taxon>
        <taxon>Pucciniaceae</taxon>
        <taxon>Puccinia</taxon>
    </lineage>
</organism>
<keyword evidence="1" id="KW-0812">Transmembrane</keyword>
<accession>A0A0L6UGR5</accession>
<keyword evidence="1" id="KW-1133">Transmembrane helix</keyword>
<keyword evidence="1" id="KW-0472">Membrane</keyword>
<reference evidence="2 3" key="1">
    <citation type="submission" date="2015-08" db="EMBL/GenBank/DDBJ databases">
        <title>Next Generation Sequencing and Analysis of the Genome of Puccinia sorghi L Schw, the Causal Agent of Maize Common Rust.</title>
        <authorList>
            <person name="Rochi L."/>
            <person name="Burguener G."/>
            <person name="Darino M."/>
            <person name="Turjanski A."/>
            <person name="Kreff E."/>
            <person name="Dieguez M.J."/>
            <person name="Sacco F."/>
        </authorList>
    </citation>
    <scope>NUCLEOTIDE SEQUENCE [LARGE SCALE GENOMIC DNA]</scope>
    <source>
        <strain evidence="2 3">RO10H11247</strain>
    </source>
</reference>
<protein>
    <submittedName>
        <fullName evidence="2">Uncharacterized protein</fullName>
    </submittedName>
</protein>
<comment type="caution">
    <text evidence="2">The sequence shown here is derived from an EMBL/GenBank/DDBJ whole genome shotgun (WGS) entry which is preliminary data.</text>
</comment>
<feature type="transmembrane region" description="Helical" evidence="1">
    <location>
        <begin position="972"/>
        <end position="997"/>
    </location>
</feature>
<sequence length="1040" mass="118459">MCLGSEGKNGKAISAYWNAPVFIGRGSEARGLECYHSLGGDGCLISCTLTQSVSQSAVTPPSLMFAKTSSVRAVWKQVRLAFWLDLAICVWAEHPAIYYYNLSREHALNAHHFLFLYGENKFMEGSQPMALSWGLMISIGSLILQQRGCEIYLNEGTLSNGHNNLRLKLPQGHGGRLWAHRKIASKSQVEPFRVEVAVLMHRNLINGVKLLIFIISRLCLHFIDHRAMTGEIGSQSGLAPAFVIVPDIRITGECYVLCLHHCSYNRPEEWITTPGVFYRCVLHWHITCKEKETSTVDNQLQPHRKSVQILRKPRLESHVWWGCKMMYLCLHLGLEQAGYQGRKFELDGLGDQKLSVALLKSDVCTRPVSMALVCRCFHITFLNNLQVECTRLSLVLMSSSTINLMYCPNLLIQFFLKLYFNSKRLVFCLEMIITHISYGHYFMTLIFFCYVMIALIIHHSASTGSITPDNPNHRSLIKLLSAAWLSTNLTVQFMILLQWKSWKKKPWFGAWKVSQISSESQFSLFPPWKMSHSKCSKATVLSFCLYKADLQPSVKGSVQNYIMLYIIKLIFPLGYSSKHHDCIIAKDFFLSCWRTGAHLTSMIGFVFSFSSSVLFFLIYFFFLNDCLKSTVMDGIDLKIEAKTHKKEKSMRINKKTKACIFVCLCTPQDRLGCIDFWWCGKFVWLWSMGLYKCHEGLATGQISFRVCILRLDTSNIVKIDLLEFHPLASVSYVFFSLTCRSLVLSAPETHFLIIQYAFNSDPGGEPLASIFSWGAEEFFIQEYISDLSMIYAMLINVSLCSSIIRDGYYLGTKVSTPKIGYTPYVQQHHFDMNRFCQKAWRHGTMSPLYFYSFLASKQHVKFHDGVSGFICWCFKKSGDSQVGYNRLGHLLEFELRKLQCANSARVHSIVTVHLSEYCLGFLMTNPWIKACTQISSKGLVKLQVSTSRSSIKYHLKTAPSQDTQILKIHACFLLLSLPCIFSCSLVFCLLLSSDLLLVPQQSHDMHLSALLVFYFQSSIYISLQLTVEATNCNLTTLKHN</sequence>
<feature type="transmembrane region" description="Helical" evidence="1">
    <location>
        <begin position="441"/>
        <end position="459"/>
    </location>
</feature>
<evidence type="ECO:0000256" key="1">
    <source>
        <dbReference type="SAM" id="Phobius"/>
    </source>
</evidence>
<proteinExistence type="predicted"/>
<name>A0A0L6UGR5_9BASI</name>
<dbReference type="Proteomes" id="UP000037035">
    <property type="component" value="Unassembled WGS sequence"/>
</dbReference>
<dbReference type="EMBL" id="LAVV01011463">
    <property type="protein sequence ID" value="KNZ47759.1"/>
    <property type="molecule type" value="Genomic_DNA"/>
</dbReference>
<dbReference type="AlphaFoldDB" id="A0A0L6UGR5"/>
<evidence type="ECO:0000313" key="2">
    <source>
        <dbReference type="EMBL" id="KNZ47759.1"/>
    </source>
</evidence>
<evidence type="ECO:0000313" key="3">
    <source>
        <dbReference type="Proteomes" id="UP000037035"/>
    </source>
</evidence>
<dbReference type="VEuPathDB" id="FungiDB:VP01_616g2"/>
<keyword evidence="3" id="KW-1185">Reference proteome</keyword>
<feature type="transmembrane region" description="Helical" evidence="1">
    <location>
        <begin position="603"/>
        <end position="622"/>
    </location>
</feature>
<gene>
    <name evidence="2" type="ORF">VP01_616g2</name>
</gene>